<accession>A0AAN8EY72</accession>
<feature type="chain" id="PRO_5042924864" evidence="1">
    <location>
        <begin position="18"/>
        <end position="543"/>
    </location>
</feature>
<dbReference type="EMBL" id="WIXE01021447">
    <property type="protein sequence ID" value="KAK5968377.1"/>
    <property type="molecule type" value="Genomic_DNA"/>
</dbReference>
<sequence>MVVLCLVLVLIFSSVYKRRQFIRFERRKLPITMSFDEVAVVTNLDHCNEFARVLLSEGYSMFAIAFSMQICLMLSGPHRSGMGGSSAYAYVENAAEGKCTTLNTFGLDKDNGEVWDEEEEGNLTDTKECFWKKIGKHLNDVVAPPGEIITLKNFYERIPEEERMQLIALLKLYRDTWPLSSPYQSFIRLNEDAVNLIGTYDIMINVHRMWLDLIIAAGERGSIQWSSILTILASNVNPVCKPREGSELFNKNMEEYWKAIEMEENTEVIREDQSVCMMKLAREAVPKYSTEVDSIAKGSYYSTLWRNSLTLLNYMESFYNSLSHKFQWKKVNISKMKQSRREKWAKLQKQRDWASNMFVIVNRTSQSALAYVGTLGSELGSGAVSGMGFLNDLTEFARAASSYGRFENAIHRLLPAIIFSRREGLIKLAYANTGGGILVSRAIPRLMYAIIFQGRSVPIEHIMVSPMAFLDTATSSNAGQIVFLDGIEYTPYFSLTRQRRIGDTEIDESVAIEYREQGPNQEYRLFGSHADVTNKNSFPPSGI</sequence>
<protein>
    <submittedName>
        <fullName evidence="2">Uncharacterized protein</fullName>
    </submittedName>
</protein>
<evidence type="ECO:0000313" key="3">
    <source>
        <dbReference type="Proteomes" id="UP001331761"/>
    </source>
</evidence>
<dbReference type="AlphaFoldDB" id="A0AAN8EY72"/>
<evidence type="ECO:0000313" key="2">
    <source>
        <dbReference type="EMBL" id="KAK5968377.1"/>
    </source>
</evidence>
<reference evidence="2 3" key="1">
    <citation type="submission" date="2019-10" db="EMBL/GenBank/DDBJ databases">
        <title>Assembly and Annotation for the nematode Trichostrongylus colubriformis.</title>
        <authorList>
            <person name="Martin J."/>
        </authorList>
    </citation>
    <scope>NUCLEOTIDE SEQUENCE [LARGE SCALE GENOMIC DNA]</scope>
    <source>
        <strain evidence="2">G859</strain>
        <tissue evidence="2">Whole worm</tissue>
    </source>
</reference>
<name>A0AAN8EY72_TRICO</name>
<dbReference type="Proteomes" id="UP001331761">
    <property type="component" value="Unassembled WGS sequence"/>
</dbReference>
<evidence type="ECO:0000256" key="1">
    <source>
        <dbReference type="SAM" id="SignalP"/>
    </source>
</evidence>
<keyword evidence="3" id="KW-1185">Reference proteome</keyword>
<keyword evidence="1" id="KW-0732">Signal</keyword>
<feature type="signal peptide" evidence="1">
    <location>
        <begin position="1"/>
        <end position="17"/>
    </location>
</feature>
<comment type="caution">
    <text evidence="2">The sequence shown here is derived from an EMBL/GenBank/DDBJ whole genome shotgun (WGS) entry which is preliminary data.</text>
</comment>
<gene>
    <name evidence="2" type="ORF">GCK32_007373</name>
</gene>
<organism evidence="2 3">
    <name type="scientific">Trichostrongylus colubriformis</name>
    <name type="common">Black scour worm</name>
    <dbReference type="NCBI Taxonomy" id="6319"/>
    <lineage>
        <taxon>Eukaryota</taxon>
        <taxon>Metazoa</taxon>
        <taxon>Ecdysozoa</taxon>
        <taxon>Nematoda</taxon>
        <taxon>Chromadorea</taxon>
        <taxon>Rhabditida</taxon>
        <taxon>Rhabditina</taxon>
        <taxon>Rhabditomorpha</taxon>
        <taxon>Strongyloidea</taxon>
        <taxon>Trichostrongylidae</taxon>
        <taxon>Trichostrongylus</taxon>
    </lineage>
</organism>
<proteinExistence type="predicted"/>